<dbReference type="Proteomes" id="UP000030689">
    <property type="component" value="Unassembled WGS sequence"/>
</dbReference>
<sequence length="79" mass="8848">MNNLRVTIAVLLATLVFTSTFSNSIVEAKEEIIISFKCKNKSECLTNIAYEACVDCRWIKACVDAMISIKKSGLQQLHH</sequence>
<dbReference type="AlphaFoldDB" id="V4M7P9"/>
<accession>V4M7P9</accession>
<evidence type="ECO:0008006" key="4">
    <source>
        <dbReference type="Google" id="ProtNLM"/>
    </source>
</evidence>
<keyword evidence="3" id="KW-1185">Reference proteome</keyword>
<gene>
    <name evidence="2" type="ORF">EUTSA_v10023111mg</name>
</gene>
<dbReference type="EMBL" id="KI517392">
    <property type="protein sequence ID" value="ESQ51027.1"/>
    <property type="molecule type" value="Genomic_DNA"/>
</dbReference>
<evidence type="ECO:0000313" key="2">
    <source>
        <dbReference type="EMBL" id="ESQ51027.1"/>
    </source>
</evidence>
<proteinExistence type="predicted"/>
<dbReference type="Gramene" id="ESQ51027">
    <property type="protein sequence ID" value="ESQ51027"/>
    <property type="gene ID" value="EUTSA_v10023111mg"/>
</dbReference>
<evidence type="ECO:0000256" key="1">
    <source>
        <dbReference type="SAM" id="SignalP"/>
    </source>
</evidence>
<keyword evidence="1" id="KW-0732">Signal</keyword>
<dbReference type="OMA" id="WIKACVD"/>
<name>V4M7P9_EUTSA</name>
<feature type="signal peptide" evidence="1">
    <location>
        <begin position="1"/>
        <end position="22"/>
    </location>
</feature>
<protein>
    <recommendedName>
        <fullName evidence="4">Embryo surrounding factor 1 brassicaceae domain-containing protein</fullName>
    </recommendedName>
</protein>
<evidence type="ECO:0000313" key="3">
    <source>
        <dbReference type="Proteomes" id="UP000030689"/>
    </source>
</evidence>
<reference evidence="2 3" key="1">
    <citation type="journal article" date="2013" name="Front. Plant Sci.">
        <title>The Reference Genome of the Halophytic Plant Eutrema salsugineum.</title>
        <authorList>
            <person name="Yang R."/>
            <person name="Jarvis D.E."/>
            <person name="Chen H."/>
            <person name="Beilstein M.A."/>
            <person name="Grimwood J."/>
            <person name="Jenkins J."/>
            <person name="Shu S."/>
            <person name="Prochnik S."/>
            <person name="Xin M."/>
            <person name="Ma C."/>
            <person name="Schmutz J."/>
            <person name="Wing R.A."/>
            <person name="Mitchell-Olds T."/>
            <person name="Schumaker K.S."/>
            <person name="Wang X."/>
        </authorList>
    </citation>
    <scope>NUCLEOTIDE SEQUENCE [LARGE SCALE GENOMIC DNA]</scope>
</reference>
<organism evidence="2 3">
    <name type="scientific">Eutrema salsugineum</name>
    <name type="common">Saltwater cress</name>
    <name type="synonym">Sisymbrium salsugineum</name>
    <dbReference type="NCBI Taxonomy" id="72664"/>
    <lineage>
        <taxon>Eukaryota</taxon>
        <taxon>Viridiplantae</taxon>
        <taxon>Streptophyta</taxon>
        <taxon>Embryophyta</taxon>
        <taxon>Tracheophyta</taxon>
        <taxon>Spermatophyta</taxon>
        <taxon>Magnoliopsida</taxon>
        <taxon>eudicotyledons</taxon>
        <taxon>Gunneridae</taxon>
        <taxon>Pentapetalae</taxon>
        <taxon>rosids</taxon>
        <taxon>malvids</taxon>
        <taxon>Brassicales</taxon>
        <taxon>Brassicaceae</taxon>
        <taxon>Eutremeae</taxon>
        <taxon>Eutrema</taxon>
    </lineage>
</organism>
<dbReference type="KEGG" id="eus:EUTSA_v10023111mg"/>
<feature type="chain" id="PRO_5004724548" description="Embryo surrounding factor 1 brassicaceae domain-containing protein" evidence="1">
    <location>
        <begin position="23"/>
        <end position="79"/>
    </location>
</feature>